<feature type="transmembrane region" description="Helical" evidence="7">
    <location>
        <begin position="184"/>
        <end position="207"/>
    </location>
</feature>
<dbReference type="PROSITE" id="PS50928">
    <property type="entry name" value="ABC_TM1"/>
    <property type="match status" value="1"/>
</dbReference>
<dbReference type="InterPro" id="IPR000515">
    <property type="entry name" value="MetI-like"/>
</dbReference>
<dbReference type="PANTHER" id="PTHR30193">
    <property type="entry name" value="ABC TRANSPORTER PERMEASE PROTEIN"/>
    <property type="match status" value="1"/>
</dbReference>
<dbReference type="GO" id="GO:0055085">
    <property type="term" value="P:transmembrane transport"/>
    <property type="evidence" value="ECO:0007669"/>
    <property type="project" value="InterPro"/>
</dbReference>
<keyword evidence="6 7" id="KW-0472">Membrane</keyword>
<evidence type="ECO:0000256" key="4">
    <source>
        <dbReference type="ARBA" id="ARBA00022692"/>
    </source>
</evidence>
<evidence type="ECO:0000313" key="10">
    <source>
        <dbReference type="Proteomes" id="UP000295388"/>
    </source>
</evidence>
<evidence type="ECO:0000256" key="2">
    <source>
        <dbReference type="ARBA" id="ARBA00022448"/>
    </source>
</evidence>
<dbReference type="CDD" id="cd06261">
    <property type="entry name" value="TM_PBP2"/>
    <property type="match status" value="1"/>
</dbReference>
<dbReference type="InterPro" id="IPR051393">
    <property type="entry name" value="ABC_transporter_permease"/>
</dbReference>
<feature type="transmembrane region" description="Helical" evidence="7">
    <location>
        <begin position="134"/>
        <end position="154"/>
    </location>
</feature>
<dbReference type="Proteomes" id="UP000295388">
    <property type="component" value="Unassembled WGS sequence"/>
</dbReference>
<dbReference type="SUPFAM" id="SSF161098">
    <property type="entry name" value="MetI-like"/>
    <property type="match status" value="1"/>
</dbReference>
<reference evidence="9 10" key="1">
    <citation type="submission" date="2019-03" db="EMBL/GenBank/DDBJ databases">
        <title>Genomic Encyclopedia of Type Strains, Phase III (KMG-III): the genomes of soil and plant-associated and newly described type strains.</title>
        <authorList>
            <person name="Whitman W."/>
        </authorList>
    </citation>
    <scope>NUCLEOTIDE SEQUENCE [LARGE SCALE GENOMIC DNA]</scope>
    <source>
        <strain evidence="9 10">VKM Ac-2527</strain>
    </source>
</reference>
<proteinExistence type="inferred from homology"/>
<evidence type="ECO:0000256" key="3">
    <source>
        <dbReference type="ARBA" id="ARBA00022475"/>
    </source>
</evidence>
<gene>
    <name evidence="9" type="ORF">EV643_110133</name>
</gene>
<dbReference type="InterPro" id="IPR035906">
    <property type="entry name" value="MetI-like_sf"/>
</dbReference>
<feature type="transmembrane region" description="Helical" evidence="7">
    <location>
        <begin position="101"/>
        <end position="122"/>
    </location>
</feature>
<feature type="transmembrane region" description="Helical" evidence="7">
    <location>
        <begin position="38"/>
        <end position="59"/>
    </location>
</feature>
<keyword evidence="2 7" id="KW-0813">Transport</keyword>
<keyword evidence="4 7" id="KW-0812">Transmembrane</keyword>
<sequence>MLAGRTAAQAVSPESRRIRRLPGRLAARLVRWVRRGGLSALIFMIPLLVVFGVFSWWPIARGLVMAFQQTNLVEPAQWVGLDNFRKVLADPLLMVAVRNTAWFALLALIFGYPAPLALAIFVRELRRGRGLFSVLAYLPVVLPPVVAILLWRVFYDASESGLFNTLARAVGLGPFQWLQDPRSAMPSIVLEATWAGAGATMIIYLAALSGVRSDLYEAAEIDGASIWQRIVHVTLPQLRTILLITLLLQIIGTFQVFTEPFLFTGGGPANATTTILMLLYNYAFINGDYGGATALSVLLAIFLGLLSLAYFRLTRGWSTT</sequence>
<evidence type="ECO:0000256" key="6">
    <source>
        <dbReference type="ARBA" id="ARBA00023136"/>
    </source>
</evidence>
<comment type="subcellular location">
    <subcellularLocation>
        <location evidence="1 7">Cell membrane</location>
        <topology evidence="1 7">Multi-pass membrane protein</topology>
    </subcellularLocation>
</comment>
<dbReference type="AlphaFoldDB" id="A0A4R6KAB9"/>
<keyword evidence="9" id="KW-0762">Sugar transport</keyword>
<dbReference type="Gene3D" id="1.10.3720.10">
    <property type="entry name" value="MetI-like"/>
    <property type="match status" value="1"/>
</dbReference>
<evidence type="ECO:0000259" key="8">
    <source>
        <dbReference type="PROSITE" id="PS50928"/>
    </source>
</evidence>
<keyword evidence="10" id="KW-1185">Reference proteome</keyword>
<comment type="caution">
    <text evidence="9">The sequence shown here is derived from an EMBL/GenBank/DDBJ whole genome shotgun (WGS) entry which is preliminary data.</text>
</comment>
<feature type="transmembrane region" description="Helical" evidence="7">
    <location>
        <begin position="289"/>
        <end position="311"/>
    </location>
</feature>
<evidence type="ECO:0000256" key="7">
    <source>
        <dbReference type="RuleBase" id="RU363032"/>
    </source>
</evidence>
<protein>
    <submittedName>
        <fullName evidence="9">Multiple sugar transport system permease protein</fullName>
    </submittedName>
</protein>
<evidence type="ECO:0000256" key="5">
    <source>
        <dbReference type="ARBA" id="ARBA00022989"/>
    </source>
</evidence>
<dbReference type="EMBL" id="SNWQ01000010">
    <property type="protein sequence ID" value="TDO46750.1"/>
    <property type="molecule type" value="Genomic_DNA"/>
</dbReference>
<organism evidence="9 10">
    <name type="scientific">Kribbella caucasensis</name>
    <dbReference type="NCBI Taxonomy" id="2512215"/>
    <lineage>
        <taxon>Bacteria</taxon>
        <taxon>Bacillati</taxon>
        <taxon>Actinomycetota</taxon>
        <taxon>Actinomycetes</taxon>
        <taxon>Propionibacteriales</taxon>
        <taxon>Kribbellaceae</taxon>
        <taxon>Kribbella</taxon>
    </lineage>
</organism>
<dbReference type="Pfam" id="PF00528">
    <property type="entry name" value="BPD_transp_1"/>
    <property type="match status" value="1"/>
</dbReference>
<dbReference type="GO" id="GO:0005886">
    <property type="term" value="C:plasma membrane"/>
    <property type="evidence" value="ECO:0007669"/>
    <property type="project" value="UniProtKB-SubCell"/>
</dbReference>
<evidence type="ECO:0000313" key="9">
    <source>
        <dbReference type="EMBL" id="TDO46750.1"/>
    </source>
</evidence>
<feature type="transmembrane region" description="Helical" evidence="7">
    <location>
        <begin position="238"/>
        <end position="257"/>
    </location>
</feature>
<feature type="domain" description="ABC transmembrane type-1" evidence="8">
    <location>
        <begin position="97"/>
        <end position="310"/>
    </location>
</feature>
<evidence type="ECO:0000256" key="1">
    <source>
        <dbReference type="ARBA" id="ARBA00004651"/>
    </source>
</evidence>
<comment type="similarity">
    <text evidence="7">Belongs to the binding-protein-dependent transport system permease family.</text>
</comment>
<keyword evidence="5 7" id="KW-1133">Transmembrane helix</keyword>
<keyword evidence="3" id="KW-1003">Cell membrane</keyword>
<name>A0A4R6KAB9_9ACTN</name>
<dbReference type="PANTHER" id="PTHR30193:SF41">
    <property type="entry name" value="DIACETYLCHITOBIOSE UPTAKE SYSTEM PERMEASE PROTEIN NGCF"/>
    <property type="match status" value="1"/>
</dbReference>
<accession>A0A4R6KAB9</accession>